<reference evidence="1" key="1">
    <citation type="submission" date="2017-05" db="UniProtKB">
        <authorList>
            <consortium name="EnsemblMetazoa"/>
        </authorList>
    </citation>
    <scope>IDENTIFICATION</scope>
</reference>
<dbReference type="AlphaFoldDB" id="A0A1X7TG66"/>
<sequence length="372" mass="41208">MVKAYGRPLLVSNETPDLCPWFSRWEIVSQCQGQHYSLPGGSIGRRYVDILTDEVSHLASGNYPSERLIVFSSLILQHDRTVKKGCDIRRVLERRLGLWQEEKFDVLLQETVRCDKALKNRRKVNDDDHVVKVFSRLMLQGRIRAALRWITERSNSGVMDPNDVIELKSGDGSFVKKTVSEVLASKHPEPCPPHSLSLLTDDLPLFENVEVTGALIHKVVFGVQGGAGPGGCDANHWRDALLRYGSHSSRLRDAVAYLSRTIANNFVPWSSIKALLSNGLIALNKNPGVRPIGIGETLRRIVGKAVCWMTRGDAEVSCGVDQLCAGVKIGIEAAFHAVNDLFDSDSGEDWGLLTIDASNAFNSINRIALLWN</sequence>
<dbReference type="EnsemblMetazoa" id="Aqu2.1.13679_001">
    <property type="protein sequence ID" value="Aqu2.1.13679_001"/>
    <property type="gene ID" value="Aqu2.1.13679"/>
</dbReference>
<organism evidence="1">
    <name type="scientific">Amphimedon queenslandica</name>
    <name type="common">Sponge</name>
    <dbReference type="NCBI Taxonomy" id="400682"/>
    <lineage>
        <taxon>Eukaryota</taxon>
        <taxon>Metazoa</taxon>
        <taxon>Porifera</taxon>
        <taxon>Demospongiae</taxon>
        <taxon>Heteroscleromorpha</taxon>
        <taxon>Haplosclerida</taxon>
        <taxon>Niphatidae</taxon>
        <taxon>Amphimedon</taxon>
    </lineage>
</organism>
<name>A0A1X7TG66_AMPQE</name>
<dbReference type="OrthoDB" id="5987789at2759"/>
<dbReference type="eggNOG" id="ENOG502S9D9">
    <property type="taxonomic scope" value="Eukaryota"/>
</dbReference>
<dbReference type="InParanoid" id="A0A1X7TG66"/>
<evidence type="ECO:0000313" key="1">
    <source>
        <dbReference type="EnsemblMetazoa" id="Aqu2.1.13679_001"/>
    </source>
</evidence>
<proteinExistence type="predicted"/>
<evidence type="ECO:0008006" key="2">
    <source>
        <dbReference type="Google" id="ProtNLM"/>
    </source>
</evidence>
<protein>
    <recommendedName>
        <fullName evidence="2">Reverse transcriptase domain-containing protein</fullName>
    </recommendedName>
</protein>
<accession>A0A1X7TG66</accession>